<evidence type="ECO:0000313" key="3">
    <source>
        <dbReference type="Proteomes" id="UP001283361"/>
    </source>
</evidence>
<reference evidence="2" key="1">
    <citation type="journal article" date="2023" name="G3 (Bethesda)">
        <title>A reference genome for the long-term kleptoplast-retaining sea slug Elysia crispata morphotype clarki.</title>
        <authorList>
            <person name="Eastman K.E."/>
            <person name="Pendleton A.L."/>
            <person name="Shaikh M.A."/>
            <person name="Suttiyut T."/>
            <person name="Ogas R."/>
            <person name="Tomko P."/>
            <person name="Gavelis G."/>
            <person name="Widhalm J.R."/>
            <person name="Wisecaver J.H."/>
        </authorList>
    </citation>
    <scope>NUCLEOTIDE SEQUENCE</scope>
    <source>
        <strain evidence="2">ECLA1</strain>
    </source>
</reference>
<name>A0AAE1E1D2_9GAST</name>
<evidence type="ECO:0000313" key="2">
    <source>
        <dbReference type="EMBL" id="KAK3790694.1"/>
    </source>
</evidence>
<gene>
    <name evidence="2" type="ORF">RRG08_038186</name>
</gene>
<keyword evidence="3" id="KW-1185">Reference proteome</keyword>
<dbReference type="EMBL" id="JAWDGP010001519">
    <property type="protein sequence ID" value="KAK3790694.1"/>
    <property type="molecule type" value="Genomic_DNA"/>
</dbReference>
<proteinExistence type="predicted"/>
<dbReference type="Proteomes" id="UP001283361">
    <property type="component" value="Unassembled WGS sequence"/>
</dbReference>
<accession>A0AAE1E1D2</accession>
<feature type="region of interest" description="Disordered" evidence="1">
    <location>
        <begin position="57"/>
        <end position="79"/>
    </location>
</feature>
<organism evidence="2 3">
    <name type="scientific">Elysia crispata</name>
    <name type="common">lettuce slug</name>
    <dbReference type="NCBI Taxonomy" id="231223"/>
    <lineage>
        <taxon>Eukaryota</taxon>
        <taxon>Metazoa</taxon>
        <taxon>Spiralia</taxon>
        <taxon>Lophotrochozoa</taxon>
        <taxon>Mollusca</taxon>
        <taxon>Gastropoda</taxon>
        <taxon>Heterobranchia</taxon>
        <taxon>Euthyneura</taxon>
        <taxon>Panpulmonata</taxon>
        <taxon>Sacoglossa</taxon>
        <taxon>Placobranchoidea</taxon>
        <taxon>Plakobranchidae</taxon>
        <taxon>Elysia</taxon>
    </lineage>
</organism>
<protein>
    <submittedName>
        <fullName evidence="2">Uncharacterized protein</fullName>
    </submittedName>
</protein>
<comment type="caution">
    <text evidence="2">The sequence shown here is derived from an EMBL/GenBank/DDBJ whole genome shotgun (WGS) entry which is preliminary data.</text>
</comment>
<sequence length="230" mass="25392">MARTHGVPSPEPPTPLITHGWLIEGDEYSLTVCGLSSSPLALHGGCTIRLVTIGPSYPGSSRDRQMETGGMGSEREEHEKELRTDQLPSITALPGGQLDHPSGHEMTIACWRVLASRVQTLANWRIDLFLKLHCRVKGDVKNLKQFIKVSKFYEFETLISATRGRAVASRRHADVRRWTARAVALSPFDLCRPGLISAPGLGELSSGLQPTISRFSSVDLRHALEYQSRL</sequence>
<evidence type="ECO:0000256" key="1">
    <source>
        <dbReference type="SAM" id="MobiDB-lite"/>
    </source>
</evidence>
<dbReference type="AlphaFoldDB" id="A0AAE1E1D2"/>